<dbReference type="Gene3D" id="3.40.50.2000">
    <property type="entry name" value="Glycogen Phosphorylase B"/>
    <property type="match status" value="1"/>
</dbReference>
<dbReference type="STRING" id="1223802.SUTH_00992"/>
<dbReference type="InterPro" id="IPR011990">
    <property type="entry name" value="TPR-like_helical_dom_sf"/>
</dbReference>
<gene>
    <name evidence="9" type="ORF">SUTH_00992</name>
</gene>
<evidence type="ECO:0000256" key="4">
    <source>
        <dbReference type="ARBA" id="ARBA00022676"/>
    </source>
</evidence>
<dbReference type="EMBL" id="AP012547">
    <property type="protein sequence ID" value="BAO28798.1"/>
    <property type="molecule type" value="Genomic_DNA"/>
</dbReference>
<sequence>MAKPRTASSRTPRKSTSNIADLSSVAHALEESGDTAGAIKLYRDWLARTDSPDAWIAHFNVGVLLNGANDLAGAEESYTAAIALNPGYAASHVNLGHALDRQGRDLDAIAAWSEALKLLDATPNPDQEALRVTLNSLGRRLEALERIPEALTMLTRSLAVQPDQEIVLYHLIYLRQQQCEWPVLAPLPGISADNMLAAVSPVAMLAISDDPALQLHAAVRHREPLPLPVMPRFAPVAGYSHGRLRIGYLSSNFGRHPVSYLTAELYELHDRHRVEVFGFCGSPEDNSEIRRRVSAAMDHFIRIDQMSDEDAARAICDAEIDILVDLQGHTAGARPNILAYHPAPVQIAYLGFPGTSGMPEIDYVLADRYVLTEESVRHFSEKPLYLPDCFQVNDRKRVAAAPLGRAEYGLPEDAFVFCTFNKNTKFNPEFFSAWMRILARTPNSVLWLLAADEGARENLVRYALAQGVGRERLIFAPRVPMARYLARFAVADLFLDISPFNGGTTVADALWMGLPVLTCSGRSFASRMGGSLLNAIGLPELITTSLGDYEELAVGLAGDAARLALIRSRLAANRDTHPLFDTPKFVRNLEDIFLRIAKTESGHEPASPMNTFDVRPFAEREIVFVVYAPAFHRTSGGVYALHAMAEDMYAMGCNVGMLAGAGMPGARVPLVSLEYLETMRAAGMTIVAIYPEIVTGNVLKADYAVWWLLNYPGHIKGNWDGSFDWADRVIGFGPELGRSGRCDSTLTYPLYDPDFFFPNDAIPKTEVTYYVNRIFSVAETIQAPVNPTCVLNPADNLSYRQLRDVLWRSKVVISNEWSGTLVMARLCGAPVIYLPSPLLSPEVQNTVEHRLGAAWGYSERNVELARQSLGALKAIHQERKATWLPSLAREVRTWIQGAKCKP</sequence>
<dbReference type="Proteomes" id="UP000031637">
    <property type="component" value="Chromosome"/>
</dbReference>
<dbReference type="SUPFAM" id="SSF48452">
    <property type="entry name" value="TPR-like"/>
    <property type="match status" value="1"/>
</dbReference>
<proteinExistence type="inferred from homology"/>
<accession>W0SGH9</accession>
<dbReference type="SMART" id="SM00028">
    <property type="entry name" value="TPR"/>
    <property type="match status" value="3"/>
</dbReference>
<evidence type="ECO:0000313" key="10">
    <source>
        <dbReference type="Proteomes" id="UP000031637"/>
    </source>
</evidence>
<dbReference type="EC" id="2.4.1.255" evidence="3"/>
<evidence type="ECO:0000256" key="2">
    <source>
        <dbReference type="ARBA" id="ARBA00005386"/>
    </source>
</evidence>
<evidence type="ECO:0000259" key="8">
    <source>
        <dbReference type="Pfam" id="PF13844"/>
    </source>
</evidence>
<evidence type="ECO:0000256" key="6">
    <source>
        <dbReference type="ARBA" id="ARBA00022737"/>
    </source>
</evidence>
<dbReference type="Pfam" id="PF13424">
    <property type="entry name" value="TPR_12"/>
    <property type="match status" value="1"/>
</dbReference>
<dbReference type="PANTHER" id="PTHR44998">
    <property type="match status" value="1"/>
</dbReference>
<feature type="domain" description="O-GlcNAc transferase C-terminal" evidence="8">
    <location>
        <begin position="239"/>
        <end position="397"/>
    </location>
</feature>
<name>W0SGH9_9PROT</name>
<evidence type="ECO:0000256" key="3">
    <source>
        <dbReference type="ARBA" id="ARBA00011970"/>
    </source>
</evidence>
<dbReference type="InterPro" id="IPR019734">
    <property type="entry name" value="TPR_rpt"/>
</dbReference>
<dbReference type="InterPro" id="IPR029489">
    <property type="entry name" value="OGT/SEC/SPY_C"/>
</dbReference>
<organism evidence="9 10">
    <name type="scientific">Sulfuritalea hydrogenivorans sk43H</name>
    <dbReference type="NCBI Taxonomy" id="1223802"/>
    <lineage>
        <taxon>Bacteria</taxon>
        <taxon>Pseudomonadati</taxon>
        <taxon>Pseudomonadota</taxon>
        <taxon>Betaproteobacteria</taxon>
        <taxon>Nitrosomonadales</taxon>
        <taxon>Sterolibacteriaceae</taxon>
        <taxon>Sulfuritalea</taxon>
    </lineage>
</organism>
<evidence type="ECO:0000256" key="7">
    <source>
        <dbReference type="ARBA" id="ARBA00022803"/>
    </source>
</evidence>
<keyword evidence="5 9" id="KW-0808">Transferase</keyword>
<dbReference type="Pfam" id="PF13844">
    <property type="entry name" value="Glyco_transf_41"/>
    <property type="match status" value="2"/>
</dbReference>
<dbReference type="HOGENOM" id="CLU_321291_0_0_4"/>
<evidence type="ECO:0000313" key="9">
    <source>
        <dbReference type="EMBL" id="BAO28798.1"/>
    </source>
</evidence>
<dbReference type="KEGG" id="shd:SUTH_00992"/>
<comment type="similarity">
    <text evidence="2">Belongs to the glycosyltransferase 41 family. O-GlcNAc transferase subfamily.</text>
</comment>
<protein>
    <recommendedName>
        <fullName evidence="3">protein O-GlcNAc transferase</fullName>
        <ecNumber evidence="3">2.4.1.255</ecNumber>
    </recommendedName>
</protein>
<dbReference type="Gene3D" id="3.40.50.11380">
    <property type="match status" value="1"/>
</dbReference>
<reference evidence="9 10" key="1">
    <citation type="journal article" date="2014" name="Syst. Appl. Microbiol.">
        <title>Complete genomes of freshwater sulfur oxidizers Sulfuricella denitrificans skB26 and Sulfuritalea hydrogenivorans sk43H: genetic insights into the sulfur oxidation pathway of betaproteobacteria.</title>
        <authorList>
            <person name="Watanabe T."/>
            <person name="Kojima H."/>
            <person name="Fukui M."/>
        </authorList>
    </citation>
    <scope>NUCLEOTIDE SEQUENCE [LARGE SCALE GENOMIC DNA]</scope>
    <source>
        <strain evidence="9">DSM22779</strain>
    </source>
</reference>
<dbReference type="RefSeq" id="WP_171817315.1">
    <property type="nucleotide sequence ID" value="NZ_AP012547.1"/>
</dbReference>
<keyword evidence="6" id="KW-0677">Repeat</keyword>
<dbReference type="AlphaFoldDB" id="W0SGH9"/>
<keyword evidence="7" id="KW-0802">TPR repeat</keyword>
<dbReference type="GO" id="GO:0097363">
    <property type="term" value="F:protein O-acetylglucosaminyltransferase activity"/>
    <property type="evidence" value="ECO:0007669"/>
    <property type="project" value="UniProtKB-EC"/>
</dbReference>
<dbReference type="Gene3D" id="1.25.40.10">
    <property type="entry name" value="Tetratricopeptide repeat domain"/>
    <property type="match status" value="1"/>
</dbReference>
<comment type="pathway">
    <text evidence="1">Protein modification; protein glycosylation.</text>
</comment>
<keyword evidence="4 9" id="KW-0328">Glycosyltransferase</keyword>
<evidence type="ECO:0000256" key="1">
    <source>
        <dbReference type="ARBA" id="ARBA00004922"/>
    </source>
</evidence>
<feature type="domain" description="O-GlcNAc transferase C-terminal" evidence="8">
    <location>
        <begin position="405"/>
        <end position="589"/>
    </location>
</feature>
<keyword evidence="10" id="KW-1185">Reference proteome</keyword>
<evidence type="ECO:0000256" key="5">
    <source>
        <dbReference type="ARBA" id="ARBA00022679"/>
    </source>
</evidence>
<dbReference type="SUPFAM" id="SSF53756">
    <property type="entry name" value="UDP-Glycosyltransferase/glycogen phosphorylase"/>
    <property type="match status" value="1"/>
</dbReference>
<dbReference type="PANTHER" id="PTHR44998:SF1">
    <property type="entry name" value="UDP-N-ACETYLGLUCOSAMINE--PEPTIDE N-ACETYLGLUCOSAMINYLTRANSFERASE 110 KDA SUBUNIT"/>
    <property type="match status" value="1"/>
</dbReference>